<dbReference type="RefSeq" id="WP_062175553.1">
    <property type="nucleotide sequence ID" value="NZ_BBXL01000001.1"/>
</dbReference>
<gene>
    <name evidence="3" type="ORF">SAMN05444362_101478</name>
</gene>
<feature type="chain" id="PRO_5009907652" evidence="1">
    <location>
        <begin position="22"/>
        <end position="232"/>
    </location>
</feature>
<dbReference type="STRING" id="1346286.SAMN05444362_101478"/>
<accession>A0A1M4U140</accession>
<dbReference type="EMBL" id="FQUC01000001">
    <property type="protein sequence ID" value="SHE50429.1"/>
    <property type="molecule type" value="Genomic_DNA"/>
</dbReference>
<evidence type="ECO:0000259" key="2">
    <source>
        <dbReference type="Pfam" id="PF13568"/>
    </source>
</evidence>
<organism evidence="3 4">
    <name type="scientific">Dysgonomonas macrotermitis</name>
    <dbReference type="NCBI Taxonomy" id="1346286"/>
    <lineage>
        <taxon>Bacteria</taxon>
        <taxon>Pseudomonadati</taxon>
        <taxon>Bacteroidota</taxon>
        <taxon>Bacteroidia</taxon>
        <taxon>Bacteroidales</taxon>
        <taxon>Dysgonomonadaceae</taxon>
        <taxon>Dysgonomonas</taxon>
    </lineage>
</organism>
<feature type="domain" description="Outer membrane protein beta-barrel" evidence="2">
    <location>
        <begin position="20"/>
        <end position="204"/>
    </location>
</feature>
<dbReference type="InterPro" id="IPR025665">
    <property type="entry name" value="Beta-barrel_OMP_2"/>
</dbReference>
<keyword evidence="4" id="KW-1185">Reference proteome</keyword>
<proteinExistence type="predicted"/>
<sequence>MKNIRHLLSICFIVSVISLQAQTESKFSYGIKAGFNLSSAGGDFSDSSLRSGYHFGVTMDYDLSKGFFLRSGLDFTSKGAEIDNSWDYSYIDGSAGWSTDRYTLNYLQLPLQLGFRLPVFNNKLNLVASAGMYFAYGVYAREKYDETYASGYYTYIDECTILIDYPIVYEGFDEIGMRRFDCGFTGGLGVEFSRYSLSINYEGGILNTMKELDGSNPSWKNRSWAFSFGYKF</sequence>
<dbReference type="Proteomes" id="UP000184480">
    <property type="component" value="Unassembled WGS sequence"/>
</dbReference>
<evidence type="ECO:0000313" key="4">
    <source>
        <dbReference type="Proteomes" id="UP000184480"/>
    </source>
</evidence>
<protein>
    <submittedName>
        <fullName evidence="3">Outer membrane protein beta-barrel domain-containing protein</fullName>
    </submittedName>
</protein>
<keyword evidence="1" id="KW-0732">Signal</keyword>
<dbReference type="OrthoDB" id="998132at2"/>
<evidence type="ECO:0000313" key="3">
    <source>
        <dbReference type="EMBL" id="SHE50429.1"/>
    </source>
</evidence>
<reference evidence="4" key="1">
    <citation type="submission" date="2016-11" db="EMBL/GenBank/DDBJ databases">
        <authorList>
            <person name="Varghese N."/>
            <person name="Submissions S."/>
        </authorList>
    </citation>
    <scope>NUCLEOTIDE SEQUENCE [LARGE SCALE GENOMIC DNA]</scope>
    <source>
        <strain evidence="4">DSM 27370</strain>
    </source>
</reference>
<feature type="signal peptide" evidence="1">
    <location>
        <begin position="1"/>
        <end position="21"/>
    </location>
</feature>
<dbReference type="AlphaFoldDB" id="A0A1M4U140"/>
<name>A0A1M4U140_9BACT</name>
<evidence type="ECO:0000256" key="1">
    <source>
        <dbReference type="SAM" id="SignalP"/>
    </source>
</evidence>
<dbReference type="Pfam" id="PF13568">
    <property type="entry name" value="OMP_b-brl_2"/>
    <property type="match status" value="1"/>
</dbReference>